<evidence type="ECO:0000256" key="3">
    <source>
        <dbReference type="ARBA" id="ARBA00023242"/>
    </source>
</evidence>
<proteinExistence type="predicted"/>
<feature type="domain" description="HTH CENPB-type" evidence="6">
    <location>
        <begin position="51"/>
        <end position="126"/>
    </location>
</feature>
<dbReference type="RefSeq" id="XP_028135551.1">
    <property type="nucleotide sequence ID" value="XM_028279750.1"/>
</dbReference>
<organism evidence="7">
    <name type="scientific">Diabrotica virgifera virgifera</name>
    <name type="common">western corn rootworm</name>
    <dbReference type="NCBI Taxonomy" id="50390"/>
    <lineage>
        <taxon>Eukaryota</taxon>
        <taxon>Metazoa</taxon>
        <taxon>Ecdysozoa</taxon>
        <taxon>Arthropoda</taxon>
        <taxon>Hexapoda</taxon>
        <taxon>Insecta</taxon>
        <taxon>Pterygota</taxon>
        <taxon>Neoptera</taxon>
        <taxon>Endopterygota</taxon>
        <taxon>Coleoptera</taxon>
        <taxon>Polyphaga</taxon>
        <taxon>Cucujiformia</taxon>
        <taxon>Chrysomeloidea</taxon>
        <taxon>Chrysomelidae</taxon>
        <taxon>Galerucinae</taxon>
        <taxon>Diabroticina</taxon>
        <taxon>Diabroticites</taxon>
        <taxon>Diabrotica</taxon>
    </lineage>
</organism>
<dbReference type="OrthoDB" id="71166at2759"/>
<keyword evidence="2 4" id="KW-0238">DNA-binding</keyword>
<evidence type="ECO:0000256" key="4">
    <source>
        <dbReference type="PROSITE-ProRule" id="PRU00320"/>
    </source>
</evidence>
<dbReference type="Pfam" id="PF05225">
    <property type="entry name" value="HTH_psq"/>
    <property type="match status" value="1"/>
</dbReference>
<dbReference type="Gene3D" id="1.10.10.60">
    <property type="entry name" value="Homeodomain-like"/>
    <property type="match status" value="1"/>
</dbReference>
<accession>A0A6P7FI18</accession>
<evidence type="ECO:0000259" key="6">
    <source>
        <dbReference type="PROSITE" id="PS51253"/>
    </source>
</evidence>
<dbReference type="InParanoid" id="A0A6P7FI18"/>
<keyword evidence="3 4" id="KW-0539">Nucleus</keyword>
<dbReference type="InterPro" id="IPR006600">
    <property type="entry name" value="HTH_CenpB_DNA-bd_dom"/>
</dbReference>
<gene>
    <name evidence="7" type="primary">LOC114330406</name>
</gene>
<dbReference type="GO" id="GO:0003677">
    <property type="term" value="F:DNA binding"/>
    <property type="evidence" value="ECO:0007669"/>
    <property type="project" value="UniProtKB-UniRule"/>
</dbReference>
<dbReference type="InterPro" id="IPR007889">
    <property type="entry name" value="HTH_Psq"/>
</dbReference>
<evidence type="ECO:0000259" key="5">
    <source>
        <dbReference type="PROSITE" id="PS50960"/>
    </source>
</evidence>
<feature type="DNA-binding region" description="H-T-H motif" evidence="4">
    <location>
        <begin position="25"/>
        <end position="45"/>
    </location>
</feature>
<comment type="subcellular location">
    <subcellularLocation>
        <location evidence="1 4">Nucleus</location>
    </subcellularLocation>
</comment>
<evidence type="ECO:0000256" key="2">
    <source>
        <dbReference type="ARBA" id="ARBA00023125"/>
    </source>
</evidence>
<dbReference type="GO" id="GO:0005634">
    <property type="term" value="C:nucleus"/>
    <property type="evidence" value="ECO:0007669"/>
    <property type="project" value="UniProtKB-SubCell"/>
</dbReference>
<sequence>MPSKRYTPELLNEALESIQSKTMSAYKASKLYNIPKQTLLDKIHRKYTKQSFAGAPTILTTTEENLIVKWVHHLADIGFPVTKDQLLYSVSKLVKELNRPHKFKNGLPGRHWYEGFLKRNSTITKRVSQTLTTARVGANEEKIRAWFQKIYSYLEDNNLVS</sequence>
<dbReference type="PROSITE" id="PS50960">
    <property type="entry name" value="HTH_PSQ"/>
    <property type="match status" value="1"/>
</dbReference>
<dbReference type="PROSITE" id="PS51253">
    <property type="entry name" value="HTH_CENPB"/>
    <property type="match status" value="1"/>
</dbReference>
<feature type="domain" description="HTH psq-type" evidence="5">
    <location>
        <begin position="1"/>
        <end position="49"/>
    </location>
</feature>
<protein>
    <submittedName>
        <fullName evidence="7">Uncharacterized protein LOC114330406</fullName>
    </submittedName>
</protein>
<dbReference type="SUPFAM" id="SSF46689">
    <property type="entry name" value="Homeodomain-like"/>
    <property type="match status" value="1"/>
</dbReference>
<evidence type="ECO:0000313" key="7">
    <source>
        <dbReference type="RefSeq" id="XP_028135551.1"/>
    </source>
</evidence>
<dbReference type="AlphaFoldDB" id="A0A6P7FI18"/>
<name>A0A6P7FI18_DIAVI</name>
<reference evidence="7" key="1">
    <citation type="submission" date="2025-08" db="UniProtKB">
        <authorList>
            <consortium name="RefSeq"/>
        </authorList>
    </citation>
    <scope>IDENTIFICATION</scope>
    <source>
        <tissue evidence="7">Whole insect</tissue>
    </source>
</reference>
<evidence type="ECO:0000256" key="1">
    <source>
        <dbReference type="ARBA" id="ARBA00004123"/>
    </source>
</evidence>
<dbReference type="InterPro" id="IPR009057">
    <property type="entry name" value="Homeodomain-like_sf"/>
</dbReference>